<dbReference type="GO" id="GO:0070411">
    <property type="term" value="F:I-SMAD binding"/>
    <property type="evidence" value="ECO:0007669"/>
    <property type="project" value="TreeGrafter"/>
</dbReference>
<comment type="similarity">
    <text evidence="1 7">Belongs to the dwarfin/SMAD family.</text>
</comment>
<evidence type="ECO:0000313" key="11">
    <source>
        <dbReference type="Ensembl" id="ENSPMRP00000024675.1"/>
    </source>
</evidence>
<dbReference type="GO" id="GO:0030154">
    <property type="term" value="P:cell differentiation"/>
    <property type="evidence" value="ECO:0007669"/>
    <property type="project" value="TreeGrafter"/>
</dbReference>
<dbReference type="GO" id="GO:0009653">
    <property type="term" value="P:anatomical structure morphogenesis"/>
    <property type="evidence" value="ECO:0007669"/>
    <property type="project" value="TreeGrafter"/>
</dbReference>
<dbReference type="Gene3D" id="3.90.520.10">
    <property type="entry name" value="SMAD MH1 domain"/>
    <property type="match status" value="1"/>
</dbReference>
<accession>A0A670JL47</accession>
<keyword evidence="2" id="KW-0479">Metal-binding</keyword>
<dbReference type="PANTHER" id="PTHR13703:SF67">
    <property type="entry name" value="MOTHERS AGAINST DECAPENTAPLEGIC HOMOLOG"/>
    <property type="match status" value="1"/>
</dbReference>
<evidence type="ECO:0000256" key="5">
    <source>
        <dbReference type="ARBA" id="ARBA00023163"/>
    </source>
</evidence>
<evidence type="ECO:0000256" key="4">
    <source>
        <dbReference type="ARBA" id="ARBA00023015"/>
    </source>
</evidence>
<dbReference type="GO" id="GO:0140416">
    <property type="term" value="F:transcription regulator inhibitor activity"/>
    <property type="evidence" value="ECO:0007669"/>
    <property type="project" value="TreeGrafter"/>
</dbReference>
<keyword evidence="3" id="KW-0862">Zinc</keyword>
<dbReference type="GO" id="GO:0006357">
    <property type="term" value="P:regulation of transcription by RNA polymerase II"/>
    <property type="evidence" value="ECO:0007669"/>
    <property type="project" value="TreeGrafter"/>
</dbReference>
<keyword evidence="12" id="KW-1185">Reference proteome</keyword>
<dbReference type="InterPro" id="IPR001132">
    <property type="entry name" value="SMAD_dom_Dwarfin-type"/>
</dbReference>
<evidence type="ECO:0000259" key="9">
    <source>
        <dbReference type="PROSITE" id="PS51075"/>
    </source>
</evidence>
<evidence type="ECO:0000256" key="3">
    <source>
        <dbReference type="ARBA" id="ARBA00022833"/>
    </source>
</evidence>
<comment type="subcellular location">
    <subcellularLocation>
        <location evidence="7">Cytoplasm</location>
    </subcellularLocation>
    <subcellularLocation>
        <location evidence="7">Nucleus</location>
    </subcellularLocation>
</comment>
<evidence type="ECO:0000256" key="7">
    <source>
        <dbReference type="RuleBase" id="RU361195"/>
    </source>
</evidence>
<feature type="domain" description="MH2" evidence="10">
    <location>
        <begin position="324"/>
        <end position="488"/>
    </location>
</feature>
<proteinExistence type="inferred from homology"/>
<dbReference type="SUPFAM" id="SSF56366">
    <property type="entry name" value="SMAD MH1 domain"/>
    <property type="match status" value="1"/>
</dbReference>
<keyword evidence="5 7" id="KW-0804">Transcription</keyword>
<dbReference type="GO" id="GO:0005737">
    <property type="term" value="C:cytoplasm"/>
    <property type="evidence" value="ECO:0007669"/>
    <property type="project" value="UniProtKB-SubCell"/>
</dbReference>
<reference evidence="11" key="2">
    <citation type="submission" date="2025-08" db="UniProtKB">
        <authorList>
            <consortium name="Ensembl"/>
        </authorList>
    </citation>
    <scope>IDENTIFICATION</scope>
</reference>
<dbReference type="AlphaFoldDB" id="A0A670JL47"/>
<keyword evidence="7" id="KW-0963">Cytoplasm</keyword>
<sequence length="488" mass="54388">MSLTKLREAVEDRSAWRALVQGVTKSRTRLNNNNHFPPDIPGTDKTFRSSLAAACCHWHDLPWQRSLQTKVPPPKLSPHPTLTDAPFPPPACCLPRRGREREREREREAGRRKHGEGTSRKKRACQEVCGLSRPGLLAGSAPSGVSSRSLPSHLMFRSRRASLAQRLWRHRCVTPGPDDSHGALKPAALALFKKLKEKELELLLWAVESRGAGESGCVWVESRGSKPGLPASLLLCRLFRWPDLRHPHELKRLSFCKSTGGEGSVHCCNPHHLSRLAVPETPLPPYGKISPFATPLKCANTLNNNRRIWQDTSLSQRSLRDGHWCKLAYWEHRLRVGRLFSVHDDHVNIFADLPAGSGFCLGQLGSRNRSQAVQRARAKIGQGLLLSREGSGVWAYNRSDHPVFVCSPTLGPPGGSGPAVHKLLPGYSLKVFDYDRAGNLACWQGHHDGPYDAHSVRISFGKGWGQCYSRRFITSCPCWLEVLLSIPR</sequence>
<feature type="domain" description="MH1" evidence="9">
    <location>
        <begin position="162"/>
        <end position="282"/>
    </location>
</feature>
<evidence type="ECO:0000256" key="1">
    <source>
        <dbReference type="ARBA" id="ARBA00005545"/>
    </source>
</evidence>
<evidence type="ECO:0000313" key="12">
    <source>
        <dbReference type="Proteomes" id="UP000472272"/>
    </source>
</evidence>
<dbReference type="GO" id="GO:0046872">
    <property type="term" value="F:metal ion binding"/>
    <property type="evidence" value="ECO:0007669"/>
    <property type="project" value="UniProtKB-KW"/>
</dbReference>
<organism evidence="11 12">
    <name type="scientific">Podarcis muralis</name>
    <name type="common">Wall lizard</name>
    <name type="synonym">Lacerta muralis</name>
    <dbReference type="NCBI Taxonomy" id="64176"/>
    <lineage>
        <taxon>Eukaryota</taxon>
        <taxon>Metazoa</taxon>
        <taxon>Chordata</taxon>
        <taxon>Craniata</taxon>
        <taxon>Vertebrata</taxon>
        <taxon>Euteleostomi</taxon>
        <taxon>Lepidosauria</taxon>
        <taxon>Squamata</taxon>
        <taxon>Bifurcata</taxon>
        <taxon>Unidentata</taxon>
        <taxon>Episquamata</taxon>
        <taxon>Laterata</taxon>
        <taxon>Lacertibaenia</taxon>
        <taxon>Lacertidae</taxon>
        <taxon>Podarcis</taxon>
    </lineage>
</organism>
<dbReference type="SUPFAM" id="SSF49879">
    <property type="entry name" value="SMAD/FHA domain"/>
    <property type="match status" value="1"/>
</dbReference>
<dbReference type="OMA" id="VWAPRGE"/>
<protein>
    <recommendedName>
        <fullName evidence="7">Mothers against decapentaplegic homolog</fullName>
        <shortName evidence="7">MAD homolog</shortName>
        <shortName evidence="7">Mothers against DPP homolog</shortName>
    </recommendedName>
    <alternativeName>
        <fullName evidence="7">SMAD family member</fullName>
    </alternativeName>
</protein>
<feature type="compositionally biased region" description="Basic and acidic residues" evidence="8">
    <location>
        <begin position="97"/>
        <end position="119"/>
    </location>
</feature>
<evidence type="ECO:0000256" key="6">
    <source>
        <dbReference type="ARBA" id="ARBA00023242"/>
    </source>
</evidence>
<dbReference type="InterPro" id="IPR036578">
    <property type="entry name" value="SMAD_MH1_sf"/>
</dbReference>
<dbReference type="InterPro" id="IPR008984">
    <property type="entry name" value="SMAD_FHA_dom_sf"/>
</dbReference>
<dbReference type="SMART" id="SM00524">
    <property type="entry name" value="DWB"/>
    <property type="match status" value="1"/>
</dbReference>
<dbReference type="Ensembl" id="ENSPMRT00000026184.1">
    <property type="protein sequence ID" value="ENSPMRP00000024675.1"/>
    <property type="gene ID" value="ENSPMRG00000015945.1"/>
</dbReference>
<dbReference type="Pfam" id="PF03166">
    <property type="entry name" value="MH2"/>
    <property type="match status" value="1"/>
</dbReference>
<feature type="region of interest" description="Disordered" evidence="8">
    <location>
        <begin position="73"/>
        <end position="122"/>
    </location>
</feature>
<dbReference type="InterPro" id="IPR013790">
    <property type="entry name" value="Dwarfin"/>
</dbReference>
<dbReference type="Gene3D" id="2.60.200.10">
    <property type="match status" value="1"/>
</dbReference>
<dbReference type="SMART" id="SM00523">
    <property type="entry name" value="DWA"/>
    <property type="match status" value="1"/>
</dbReference>
<dbReference type="Proteomes" id="UP000472272">
    <property type="component" value="Chromosome 16"/>
</dbReference>
<keyword evidence="6 7" id="KW-0539">Nucleus</keyword>
<dbReference type="PROSITE" id="PS51075">
    <property type="entry name" value="MH1"/>
    <property type="match status" value="1"/>
</dbReference>
<evidence type="ECO:0000256" key="8">
    <source>
        <dbReference type="SAM" id="MobiDB-lite"/>
    </source>
</evidence>
<reference evidence="11 12" key="1">
    <citation type="journal article" date="2019" name="Proc. Natl. Acad. Sci. U.S.A.">
        <title>Regulatory changes in pterin and carotenoid genes underlie balanced color polymorphisms in the wall lizard.</title>
        <authorList>
            <person name="Andrade P."/>
            <person name="Pinho C."/>
            <person name="Perez I de Lanuza G."/>
            <person name="Afonso S."/>
            <person name="Brejcha J."/>
            <person name="Rubin C.J."/>
            <person name="Wallerman O."/>
            <person name="Pereira P."/>
            <person name="Sabatino S.J."/>
            <person name="Bellati A."/>
            <person name="Pellitteri-Rosa D."/>
            <person name="Bosakova Z."/>
            <person name="Bunikis I."/>
            <person name="Carretero M.A."/>
            <person name="Feiner N."/>
            <person name="Marsik P."/>
            <person name="Pauperio F."/>
            <person name="Salvi D."/>
            <person name="Soler L."/>
            <person name="While G.M."/>
            <person name="Uller T."/>
            <person name="Font E."/>
            <person name="Andersson L."/>
            <person name="Carneiro M."/>
        </authorList>
    </citation>
    <scope>NUCLEOTIDE SEQUENCE</scope>
</reference>
<name>A0A670JL47_PODMU</name>
<evidence type="ECO:0000256" key="2">
    <source>
        <dbReference type="ARBA" id="ARBA00022723"/>
    </source>
</evidence>
<dbReference type="GO" id="GO:0071144">
    <property type="term" value="C:heteromeric SMAD protein complex"/>
    <property type="evidence" value="ECO:0007669"/>
    <property type="project" value="TreeGrafter"/>
</dbReference>
<dbReference type="GeneTree" id="ENSGT00940000158146"/>
<dbReference type="InterPro" id="IPR017855">
    <property type="entry name" value="SMAD-like_dom_sf"/>
</dbReference>
<dbReference type="FunFam" id="2.60.200.10:FF:000004">
    <property type="entry name" value="Mothers against decapentaplegic homolog"/>
    <property type="match status" value="1"/>
</dbReference>
<dbReference type="InterPro" id="IPR003619">
    <property type="entry name" value="MAD_homology1_Dwarfin-type"/>
</dbReference>
<dbReference type="GO" id="GO:0060395">
    <property type="term" value="P:SMAD protein signal transduction"/>
    <property type="evidence" value="ECO:0007669"/>
    <property type="project" value="TreeGrafter"/>
</dbReference>
<dbReference type="InterPro" id="IPR013019">
    <property type="entry name" value="MAD_homology_MH1"/>
</dbReference>
<dbReference type="Pfam" id="PF03165">
    <property type="entry name" value="MH1"/>
    <property type="match status" value="1"/>
</dbReference>
<evidence type="ECO:0000259" key="10">
    <source>
        <dbReference type="PROSITE" id="PS51076"/>
    </source>
</evidence>
<reference evidence="11" key="3">
    <citation type="submission" date="2025-09" db="UniProtKB">
        <authorList>
            <consortium name="Ensembl"/>
        </authorList>
    </citation>
    <scope>IDENTIFICATION</scope>
</reference>
<dbReference type="PROSITE" id="PS51076">
    <property type="entry name" value="MH2"/>
    <property type="match status" value="1"/>
</dbReference>
<dbReference type="PANTHER" id="PTHR13703">
    <property type="entry name" value="SMAD"/>
    <property type="match status" value="1"/>
</dbReference>
<keyword evidence="4 7" id="KW-0805">Transcription regulation</keyword>